<gene>
    <name evidence="2" type="ordered locus">COCOR_04160</name>
</gene>
<evidence type="ECO:0000313" key="3">
    <source>
        <dbReference type="Proteomes" id="UP000007587"/>
    </source>
</evidence>
<feature type="compositionally biased region" description="Gly residues" evidence="1">
    <location>
        <begin position="56"/>
        <end position="65"/>
    </location>
</feature>
<reference evidence="3" key="2">
    <citation type="submission" date="2012-03" db="EMBL/GenBank/DDBJ databases">
        <title>Genome sequence of the fruiting myxobacterium Corallococcus coralloides DSM 2259.</title>
        <authorList>
            <person name="Huntley S."/>
            <person name="Zhang Y."/>
            <person name="Treuner-Lange A."/>
            <person name="Sensen C.W."/>
            <person name="Sogaard-Andersen L."/>
        </authorList>
    </citation>
    <scope>NUCLEOTIDE SEQUENCE [LARGE SCALE GENOMIC DNA]</scope>
    <source>
        <strain evidence="3">ATCC 25202 / DSM 2259 / NBRC 100086 / M2</strain>
    </source>
</reference>
<dbReference type="AlphaFoldDB" id="H8MXF3"/>
<dbReference type="KEGG" id="ccx:COCOR_04160"/>
<protein>
    <submittedName>
        <fullName evidence="2">Uncharacterized protein</fullName>
    </submittedName>
</protein>
<dbReference type="InParanoid" id="H8MXF3"/>
<evidence type="ECO:0000313" key="2">
    <source>
        <dbReference type="EMBL" id="AFE05675.1"/>
    </source>
</evidence>
<keyword evidence="3" id="KW-1185">Reference proteome</keyword>
<dbReference type="HOGENOM" id="CLU_2842320_0_0_7"/>
<organism evidence="2 3">
    <name type="scientific">Corallococcus coralloides (strain ATCC 25202 / DSM 2259 / NBRC 100086 / M2)</name>
    <name type="common">Myxococcus coralloides</name>
    <dbReference type="NCBI Taxonomy" id="1144275"/>
    <lineage>
        <taxon>Bacteria</taxon>
        <taxon>Pseudomonadati</taxon>
        <taxon>Myxococcota</taxon>
        <taxon>Myxococcia</taxon>
        <taxon>Myxococcales</taxon>
        <taxon>Cystobacterineae</taxon>
        <taxon>Myxococcaceae</taxon>
        <taxon>Corallococcus</taxon>
    </lineage>
</organism>
<proteinExistence type="predicted"/>
<dbReference type="EMBL" id="CP003389">
    <property type="protein sequence ID" value="AFE05675.1"/>
    <property type="molecule type" value="Genomic_DNA"/>
</dbReference>
<evidence type="ECO:0000256" key="1">
    <source>
        <dbReference type="SAM" id="MobiDB-lite"/>
    </source>
</evidence>
<name>H8MXF3_CORCM</name>
<sequence>MVIRRQGQGTEHGSIQHDGLLGCADLDRRLFEELREDKRTVILHRGRARHEPTCTPGGGDPQQNQ</sequence>
<feature type="region of interest" description="Disordered" evidence="1">
    <location>
        <begin position="44"/>
        <end position="65"/>
    </location>
</feature>
<reference evidence="2 3" key="1">
    <citation type="journal article" date="2012" name="J. Bacteriol.">
        <title>Complete Genome Sequence of the Fruiting Myxobacterium Corallococcus coralloides DSM 2259.</title>
        <authorList>
            <person name="Huntley S."/>
            <person name="Zhang Y."/>
            <person name="Treuner-Lange A."/>
            <person name="Kneip S."/>
            <person name="Sensen C.W."/>
            <person name="Sogaard-Andersen L."/>
        </authorList>
    </citation>
    <scope>NUCLEOTIDE SEQUENCE [LARGE SCALE GENOMIC DNA]</scope>
    <source>
        <strain evidence="3">ATCC 25202 / DSM 2259 / NBRC 100086 / M2</strain>
    </source>
</reference>
<dbReference type="Proteomes" id="UP000007587">
    <property type="component" value="Chromosome"/>
</dbReference>
<accession>H8MXF3</accession>